<evidence type="ECO:0000256" key="4">
    <source>
        <dbReference type="ARBA" id="ARBA00023224"/>
    </source>
</evidence>
<comment type="subcellular location">
    <subcellularLocation>
        <location evidence="1">Cell membrane</location>
    </subcellularLocation>
</comment>
<evidence type="ECO:0000256" key="8">
    <source>
        <dbReference type="SAM" id="Phobius"/>
    </source>
</evidence>
<dbReference type="SMART" id="SM00283">
    <property type="entry name" value="MA"/>
    <property type="match status" value="1"/>
</dbReference>
<comment type="caution">
    <text evidence="11">The sequence shown here is derived from an EMBL/GenBank/DDBJ whole genome shotgun (WGS) entry which is preliminary data.</text>
</comment>
<keyword evidence="2" id="KW-1003">Cell membrane</keyword>
<feature type="domain" description="Methyl-accepting transducer" evidence="9">
    <location>
        <begin position="280"/>
        <end position="530"/>
    </location>
</feature>
<evidence type="ECO:0000259" key="9">
    <source>
        <dbReference type="PROSITE" id="PS50111"/>
    </source>
</evidence>
<evidence type="ECO:0000256" key="6">
    <source>
        <dbReference type="PROSITE-ProRule" id="PRU00284"/>
    </source>
</evidence>
<sequence>MKWFRDLSIGSKYAITVFMTILFFVITAVILFVQLKQIEENAAEVDRRSERSVTSIYLGGVFRAMDVRVADYVSLGDQRYITEYEEESELFDTYATSLQEGLTDPGQISIFENIIANKEAMDLIFTNEIIPNYSDDRSDALIASRVAAQELRGTTAGLLEELTGLVMEDSAAATAEARSSIATSITVMIIAVVLSILISCITLFLISRSIRSKMNRVVGLADEIANGNLTVEDMDYQSKDEIGQLSTSFNTMKGNLKQLLTQVSAVSDTVHSQSEVLSQYADEVQEGSHQIASTMQELSSGAEEQAHSSSDLSEKMNDFSAVMSQVEENQNQVKANSDSMMSFTNEGSKAMTESVETMAAIDEKVKGSLEMVKGLDQQTTDIAKLTEVIQQIADQTNLLALNAAIEAARAGEHGKGFAVVADEVRKLAEGVTTSIADITNIIGGIQKEAKKVVTFLEDGYEMVEDGTTKISHTGALFGELKTTIDRVSDQVGSVTGSINEVIQSTQVMNSSIESIASVSEESAAGIEEVSATSQQSSASMEEVNRSARSLKDEAVQLNDLLKQFKLA</sequence>
<dbReference type="PANTHER" id="PTHR32089:SF112">
    <property type="entry name" value="LYSOZYME-LIKE PROTEIN-RELATED"/>
    <property type="match status" value="1"/>
</dbReference>
<dbReference type="RefSeq" id="WP_322422305.1">
    <property type="nucleotide sequence ID" value="NZ_JAXQNN010000005.1"/>
</dbReference>
<keyword evidence="8" id="KW-0812">Transmembrane</keyword>
<keyword evidence="12" id="KW-1185">Reference proteome</keyword>
<evidence type="ECO:0000256" key="1">
    <source>
        <dbReference type="ARBA" id="ARBA00004236"/>
    </source>
</evidence>
<feature type="transmembrane region" description="Helical" evidence="8">
    <location>
        <begin position="12"/>
        <end position="33"/>
    </location>
</feature>
<dbReference type="Pfam" id="PF00672">
    <property type="entry name" value="HAMP"/>
    <property type="match status" value="1"/>
</dbReference>
<organism evidence="11 12">
    <name type="scientific">Jeotgalibacillus haloalkalitolerans</name>
    <dbReference type="NCBI Taxonomy" id="3104292"/>
    <lineage>
        <taxon>Bacteria</taxon>
        <taxon>Bacillati</taxon>
        <taxon>Bacillota</taxon>
        <taxon>Bacilli</taxon>
        <taxon>Bacillales</taxon>
        <taxon>Caryophanaceae</taxon>
        <taxon>Jeotgalibacillus</taxon>
    </lineage>
</organism>
<dbReference type="CDD" id="cd11386">
    <property type="entry name" value="MCP_signal"/>
    <property type="match status" value="1"/>
</dbReference>
<keyword evidence="8" id="KW-1133">Transmembrane helix</keyword>
<evidence type="ECO:0000256" key="5">
    <source>
        <dbReference type="ARBA" id="ARBA00029447"/>
    </source>
</evidence>
<keyword evidence="4 6" id="KW-0807">Transducer</keyword>
<accession>A0ABU5KQ28</accession>
<evidence type="ECO:0000313" key="11">
    <source>
        <dbReference type="EMBL" id="MDZ5713344.1"/>
    </source>
</evidence>
<dbReference type="SMART" id="SM00304">
    <property type="entry name" value="HAMP"/>
    <property type="match status" value="2"/>
</dbReference>
<dbReference type="Pfam" id="PF00015">
    <property type="entry name" value="MCPsignal"/>
    <property type="match status" value="1"/>
</dbReference>
<dbReference type="Gene3D" id="6.10.340.10">
    <property type="match status" value="1"/>
</dbReference>
<evidence type="ECO:0000256" key="3">
    <source>
        <dbReference type="ARBA" id="ARBA00023136"/>
    </source>
</evidence>
<name>A0ABU5KQ28_9BACL</name>
<dbReference type="CDD" id="cd06225">
    <property type="entry name" value="HAMP"/>
    <property type="match status" value="1"/>
</dbReference>
<comment type="similarity">
    <text evidence="5">Belongs to the methyl-accepting chemotaxis (MCP) protein family.</text>
</comment>
<dbReference type="Gene3D" id="1.10.287.950">
    <property type="entry name" value="Methyl-accepting chemotaxis protein"/>
    <property type="match status" value="1"/>
</dbReference>
<reference evidence="11 12" key="1">
    <citation type="submission" date="2023-12" db="EMBL/GenBank/DDBJ databases">
        <title>Jeotgalibacillus haloalkaliphilus sp. nov., a novel salt-tolerant bacteria, isolated from the estuary of the Fenhe River into the Yellow River.</title>
        <authorList>
            <person name="Li Y."/>
        </authorList>
    </citation>
    <scope>NUCLEOTIDE SEQUENCE [LARGE SCALE GENOMIC DNA]</scope>
    <source>
        <strain evidence="11 12">HH7-29</strain>
    </source>
</reference>
<gene>
    <name evidence="11" type="ORF">UFB30_14010</name>
</gene>
<evidence type="ECO:0000256" key="2">
    <source>
        <dbReference type="ARBA" id="ARBA00022475"/>
    </source>
</evidence>
<proteinExistence type="inferred from homology"/>
<feature type="domain" description="HAMP" evidence="10">
    <location>
        <begin position="208"/>
        <end position="261"/>
    </location>
</feature>
<feature type="transmembrane region" description="Helical" evidence="8">
    <location>
        <begin position="185"/>
        <end position="206"/>
    </location>
</feature>
<evidence type="ECO:0000313" key="12">
    <source>
        <dbReference type="Proteomes" id="UP001292084"/>
    </source>
</evidence>
<keyword evidence="3 8" id="KW-0472">Membrane</keyword>
<dbReference type="InterPro" id="IPR004089">
    <property type="entry name" value="MCPsignal_dom"/>
</dbReference>
<dbReference type="InterPro" id="IPR003660">
    <property type="entry name" value="HAMP_dom"/>
</dbReference>
<evidence type="ECO:0000259" key="10">
    <source>
        <dbReference type="PROSITE" id="PS50885"/>
    </source>
</evidence>
<evidence type="ECO:0000256" key="7">
    <source>
        <dbReference type="SAM" id="MobiDB-lite"/>
    </source>
</evidence>
<dbReference type="PROSITE" id="PS50885">
    <property type="entry name" value="HAMP"/>
    <property type="match status" value="1"/>
</dbReference>
<protein>
    <submittedName>
        <fullName evidence="11">Methyl-accepting chemotaxis protein</fullName>
    </submittedName>
</protein>
<dbReference type="SUPFAM" id="SSF58104">
    <property type="entry name" value="Methyl-accepting chemotaxis protein (MCP) signaling domain"/>
    <property type="match status" value="1"/>
</dbReference>
<dbReference type="Proteomes" id="UP001292084">
    <property type="component" value="Unassembled WGS sequence"/>
</dbReference>
<dbReference type="EMBL" id="JAXQNN010000005">
    <property type="protein sequence ID" value="MDZ5713344.1"/>
    <property type="molecule type" value="Genomic_DNA"/>
</dbReference>
<dbReference type="PANTHER" id="PTHR32089">
    <property type="entry name" value="METHYL-ACCEPTING CHEMOTAXIS PROTEIN MCPB"/>
    <property type="match status" value="1"/>
</dbReference>
<dbReference type="PROSITE" id="PS50111">
    <property type="entry name" value="CHEMOTAXIS_TRANSDUC_2"/>
    <property type="match status" value="1"/>
</dbReference>
<feature type="region of interest" description="Disordered" evidence="7">
    <location>
        <begin position="528"/>
        <end position="548"/>
    </location>
</feature>